<dbReference type="InterPro" id="IPR050769">
    <property type="entry name" value="NAT_camello-type"/>
</dbReference>
<sequence>MSCAMYSIRPLQPQDNAQIAKIIRDVSMEFGLAAESGFAVGDSILDHLYDVYQQPNSAYWVIVDEQDQVYGGGGIAPLQGDHNILEIQKMYFLPAIRRYGFAKQILNLAFDFARQHKFERIYLETTKNLWQAVKLYENLGFEHLDRPEGDTGHSQACEVWMLKNLA</sequence>
<keyword evidence="1" id="KW-0808">Transferase</keyword>
<evidence type="ECO:0000259" key="2">
    <source>
        <dbReference type="PROSITE" id="PS51186"/>
    </source>
</evidence>
<dbReference type="PANTHER" id="PTHR13947">
    <property type="entry name" value="GNAT FAMILY N-ACETYLTRANSFERASE"/>
    <property type="match status" value="1"/>
</dbReference>
<evidence type="ECO:0000256" key="1">
    <source>
        <dbReference type="ARBA" id="ARBA00022679"/>
    </source>
</evidence>
<accession>N9LZ76</accession>
<organism evidence="3 4">
    <name type="scientific">Acinetobacter pseudolwoffii</name>
    <dbReference type="NCBI Taxonomy" id="2053287"/>
    <lineage>
        <taxon>Bacteria</taxon>
        <taxon>Pseudomonadati</taxon>
        <taxon>Pseudomonadota</taxon>
        <taxon>Gammaproteobacteria</taxon>
        <taxon>Moraxellales</taxon>
        <taxon>Moraxellaceae</taxon>
        <taxon>Acinetobacter</taxon>
    </lineage>
</organism>
<keyword evidence="4" id="KW-1185">Reference proteome</keyword>
<dbReference type="AlphaFoldDB" id="N9LZ76"/>
<dbReference type="CDD" id="cd04301">
    <property type="entry name" value="NAT_SF"/>
    <property type="match status" value="1"/>
</dbReference>
<dbReference type="Pfam" id="PF00583">
    <property type="entry name" value="Acetyltransf_1"/>
    <property type="match status" value="1"/>
</dbReference>
<dbReference type="EMBL" id="APRJ01000011">
    <property type="protein sequence ID" value="ENW86065.1"/>
    <property type="molecule type" value="Genomic_DNA"/>
</dbReference>
<evidence type="ECO:0000313" key="3">
    <source>
        <dbReference type="EMBL" id="ENW86065.1"/>
    </source>
</evidence>
<protein>
    <recommendedName>
        <fullName evidence="2">N-acetyltransferase domain-containing protein</fullName>
    </recommendedName>
</protein>
<gene>
    <name evidence="3" type="ORF">F906_01119</name>
</gene>
<dbReference type="InterPro" id="IPR016181">
    <property type="entry name" value="Acyl_CoA_acyltransferase"/>
</dbReference>
<dbReference type="InterPro" id="IPR000182">
    <property type="entry name" value="GNAT_dom"/>
</dbReference>
<dbReference type="Proteomes" id="UP000023774">
    <property type="component" value="Unassembled WGS sequence"/>
</dbReference>
<dbReference type="PANTHER" id="PTHR13947:SF37">
    <property type="entry name" value="LD18367P"/>
    <property type="match status" value="1"/>
</dbReference>
<dbReference type="HOGENOM" id="CLU_013985_11_2_6"/>
<proteinExistence type="predicted"/>
<dbReference type="GO" id="GO:0008080">
    <property type="term" value="F:N-acetyltransferase activity"/>
    <property type="evidence" value="ECO:0007669"/>
    <property type="project" value="InterPro"/>
</dbReference>
<comment type="caution">
    <text evidence="3">The sequence shown here is derived from an EMBL/GenBank/DDBJ whole genome shotgun (WGS) entry which is preliminary data.</text>
</comment>
<feature type="domain" description="N-acetyltransferase" evidence="2">
    <location>
        <begin position="6"/>
        <end position="166"/>
    </location>
</feature>
<dbReference type="SUPFAM" id="SSF55729">
    <property type="entry name" value="Acyl-CoA N-acyltransferases (Nat)"/>
    <property type="match status" value="1"/>
</dbReference>
<evidence type="ECO:0000313" key="4">
    <source>
        <dbReference type="Proteomes" id="UP000023774"/>
    </source>
</evidence>
<reference evidence="3 4" key="1">
    <citation type="submission" date="2013-02" db="EMBL/GenBank/DDBJ databases">
        <title>The Genome Sequence of Acinetobacter sp. NIPH 713.</title>
        <authorList>
            <consortium name="The Broad Institute Genome Sequencing Platform"/>
            <consortium name="The Broad Institute Genome Sequencing Center for Infectious Disease"/>
            <person name="Cerqueira G."/>
            <person name="Feldgarden M."/>
            <person name="Courvalin P."/>
            <person name="Perichon B."/>
            <person name="Grillot-Courvalin C."/>
            <person name="Clermont D."/>
            <person name="Rocha E."/>
            <person name="Yoon E.-J."/>
            <person name="Nemec A."/>
            <person name="Walker B."/>
            <person name="Young S.K."/>
            <person name="Zeng Q."/>
            <person name="Gargeya S."/>
            <person name="Fitzgerald M."/>
            <person name="Haas B."/>
            <person name="Abouelleil A."/>
            <person name="Alvarado L."/>
            <person name="Arachchi H.M."/>
            <person name="Berlin A.M."/>
            <person name="Chapman S.B."/>
            <person name="Dewar J."/>
            <person name="Goldberg J."/>
            <person name="Griggs A."/>
            <person name="Gujja S."/>
            <person name="Hansen M."/>
            <person name="Howarth C."/>
            <person name="Imamovic A."/>
            <person name="Larimer J."/>
            <person name="McCowan C."/>
            <person name="Murphy C."/>
            <person name="Neiman D."/>
            <person name="Pearson M."/>
            <person name="Priest M."/>
            <person name="Roberts A."/>
            <person name="Saif S."/>
            <person name="Shea T."/>
            <person name="Sisk P."/>
            <person name="Sykes S."/>
            <person name="Wortman J."/>
            <person name="Nusbaum C."/>
            <person name="Birren B."/>
        </authorList>
    </citation>
    <scope>NUCLEOTIDE SEQUENCE [LARGE SCALE GENOMIC DNA]</scope>
    <source>
        <strain evidence="3 4">NIPH 713</strain>
    </source>
</reference>
<dbReference type="PROSITE" id="PS51186">
    <property type="entry name" value="GNAT"/>
    <property type="match status" value="1"/>
</dbReference>
<dbReference type="PATRIC" id="fig|1217709.3.peg.1074"/>
<dbReference type="Gene3D" id="3.40.630.30">
    <property type="match status" value="1"/>
</dbReference>
<name>N9LZ76_9GAMM</name>